<evidence type="ECO:0000259" key="10">
    <source>
        <dbReference type="Pfam" id="PF04065"/>
    </source>
</evidence>
<evidence type="ECO:0000256" key="8">
    <source>
        <dbReference type="ARBA" id="ARBA00023242"/>
    </source>
</evidence>
<feature type="region of interest" description="Disordered" evidence="9">
    <location>
        <begin position="350"/>
        <end position="549"/>
    </location>
</feature>
<evidence type="ECO:0000256" key="7">
    <source>
        <dbReference type="ARBA" id="ARBA00023163"/>
    </source>
</evidence>
<evidence type="ECO:0000256" key="5">
    <source>
        <dbReference type="ARBA" id="ARBA00022491"/>
    </source>
</evidence>
<dbReference type="InterPro" id="IPR007207">
    <property type="entry name" value="Not_N"/>
</dbReference>
<feature type="compositionally biased region" description="Acidic residues" evidence="9">
    <location>
        <begin position="246"/>
        <end position="257"/>
    </location>
</feature>
<protein>
    <submittedName>
        <fullName evidence="11">Not3-domain-containing protein</fullName>
    </submittedName>
</protein>
<feature type="compositionally biased region" description="Basic and acidic residues" evidence="9">
    <location>
        <begin position="264"/>
        <end position="286"/>
    </location>
</feature>
<sequence length="549" mass="58882">MAQRKLQSEIDRTLKKVAEGVELFESIYEKMQASTNQTQKEKQEIDLKTQIKKLQRLRDQIKTWVASNDIKDKSALLDNRKLIETQMERFKACEKEMKTKAFSKEGLTAALKLDPKAQEKNEAITWLQSMVDELGMQLEAAEAEVETLQGGQKKKGKGAAANERLDELEHMNERRKWHIGRLELILRLLENGTLATEKATQLKEDVSYFVESNAEEGFEEDEGIYDELNLDEEELRFKVGLAADEGQSEEESIDASEDLPPRTPAKEPPKKASNHDDDVSHKKEEVASPVLKRSGVALRKQSIAEATKPPIPTANFSQQPMASILKQNLPAAPRAAPPTLTPIRYSAAVTAASAPQTTASSSHPAPTPALPSTASVAASNSSSSQATGPQAPSAPAANDSPHSQEQAGTLPSPSLTHPSISAASPMLSVSTSAHPAPSHVSRMTPPPSSVGFLSSRDGSPALSEAIPAATSSPIRLQPAGGILASENPDISQASLTLSPPSGSHASLQTLGPNSTLQAQGQSSHALSPRPPQPQNSDVPSLPTQPQEPA</sequence>
<dbReference type="PIRSF" id="PIRSF005290">
    <property type="entry name" value="NOT_su_3_5"/>
    <property type="match status" value="1"/>
</dbReference>
<evidence type="ECO:0000256" key="3">
    <source>
        <dbReference type="ARBA" id="ARBA00007682"/>
    </source>
</evidence>
<keyword evidence="8" id="KW-0539">Nucleus</keyword>
<dbReference type="PANTHER" id="PTHR23326">
    <property type="entry name" value="CCR4 NOT-RELATED"/>
    <property type="match status" value="1"/>
</dbReference>
<organism evidence="11 12">
    <name type="scientific">Sistotremastrum niveocremeum HHB9708</name>
    <dbReference type="NCBI Taxonomy" id="1314777"/>
    <lineage>
        <taxon>Eukaryota</taxon>
        <taxon>Fungi</taxon>
        <taxon>Dikarya</taxon>
        <taxon>Basidiomycota</taxon>
        <taxon>Agaricomycotina</taxon>
        <taxon>Agaricomycetes</taxon>
        <taxon>Sistotremastrales</taxon>
        <taxon>Sistotremastraceae</taxon>
        <taxon>Sertulicium</taxon>
        <taxon>Sertulicium niveocremeum</taxon>
    </lineage>
</organism>
<evidence type="ECO:0000256" key="4">
    <source>
        <dbReference type="ARBA" id="ARBA00022490"/>
    </source>
</evidence>
<keyword evidence="5" id="KW-0678">Repressor</keyword>
<feature type="compositionally biased region" description="Polar residues" evidence="9">
    <location>
        <begin position="534"/>
        <end position="549"/>
    </location>
</feature>
<dbReference type="EMBL" id="KV419396">
    <property type="protein sequence ID" value="KZS97499.1"/>
    <property type="molecule type" value="Genomic_DNA"/>
</dbReference>
<keyword evidence="7" id="KW-0804">Transcription</keyword>
<accession>A0A164Z380</accession>
<keyword evidence="4" id="KW-0963">Cytoplasm</keyword>
<evidence type="ECO:0000313" key="11">
    <source>
        <dbReference type="EMBL" id="KZS97499.1"/>
    </source>
</evidence>
<dbReference type="GO" id="GO:0005634">
    <property type="term" value="C:nucleus"/>
    <property type="evidence" value="ECO:0007669"/>
    <property type="project" value="UniProtKB-SubCell"/>
</dbReference>
<dbReference type="GO" id="GO:0006355">
    <property type="term" value="P:regulation of DNA-templated transcription"/>
    <property type="evidence" value="ECO:0007669"/>
    <property type="project" value="InterPro"/>
</dbReference>
<feature type="region of interest" description="Disordered" evidence="9">
    <location>
        <begin position="242"/>
        <end position="296"/>
    </location>
</feature>
<dbReference type="STRING" id="1314777.A0A164Z380"/>
<reference evidence="11 12" key="1">
    <citation type="journal article" date="2016" name="Mol. Biol. Evol.">
        <title>Comparative Genomics of Early-Diverging Mushroom-Forming Fungi Provides Insights into the Origins of Lignocellulose Decay Capabilities.</title>
        <authorList>
            <person name="Nagy L.G."/>
            <person name="Riley R."/>
            <person name="Tritt A."/>
            <person name="Adam C."/>
            <person name="Daum C."/>
            <person name="Floudas D."/>
            <person name="Sun H."/>
            <person name="Yadav J.S."/>
            <person name="Pangilinan J."/>
            <person name="Larsson K.H."/>
            <person name="Matsuura K."/>
            <person name="Barry K."/>
            <person name="Labutti K."/>
            <person name="Kuo R."/>
            <person name="Ohm R.A."/>
            <person name="Bhattacharya S.S."/>
            <person name="Shirouzu T."/>
            <person name="Yoshinaga Y."/>
            <person name="Martin F.M."/>
            <person name="Grigoriev I.V."/>
            <person name="Hibbett D.S."/>
        </authorList>
    </citation>
    <scope>NUCLEOTIDE SEQUENCE [LARGE SCALE GENOMIC DNA]</scope>
    <source>
        <strain evidence="11 12">HHB9708</strain>
    </source>
</reference>
<proteinExistence type="inferred from homology"/>
<dbReference type="GO" id="GO:0005737">
    <property type="term" value="C:cytoplasm"/>
    <property type="evidence" value="ECO:0007669"/>
    <property type="project" value="UniProtKB-SubCell"/>
</dbReference>
<feature type="compositionally biased region" description="Low complexity" evidence="9">
    <location>
        <begin position="350"/>
        <end position="386"/>
    </location>
</feature>
<dbReference type="OrthoDB" id="293823at2759"/>
<evidence type="ECO:0000313" key="12">
    <source>
        <dbReference type="Proteomes" id="UP000076722"/>
    </source>
</evidence>
<dbReference type="Proteomes" id="UP000076722">
    <property type="component" value="Unassembled WGS sequence"/>
</dbReference>
<feature type="compositionally biased region" description="Polar residues" evidence="9">
    <location>
        <begin position="400"/>
        <end position="433"/>
    </location>
</feature>
<evidence type="ECO:0000256" key="9">
    <source>
        <dbReference type="SAM" id="MobiDB-lite"/>
    </source>
</evidence>
<comment type="subcellular location">
    <subcellularLocation>
        <location evidence="2">Cytoplasm</location>
    </subcellularLocation>
    <subcellularLocation>
        <location evidence="1">Nucleus</location>
    </subcellularLocation>
</comment>
<evidence type="ECO:0000256" key="2">
    <source>
        <dbReference type="ARBA" id="ARBA00004496"/>
    </source>
</evidence>
<evidence type="ECO:0000256" key="1">
    <source>
        <dbReference type="ARBA" id="ARBA00004123"/>
    </source>
</evidence>
<evidence type="ECO:0000256" key="6">
    <source>
        <dbReference type="ARBA" id="ARBA00023015"/>
    </source>
</evidence>
<feature type="compositionally biased region" description="Polar residues" evidence="9">
    <location>
        <begin position="488"/>
        <end position="525"/>
    </location>
</feature>
<keyword evidence="12" id="KW-1185">Reference proteome</keyword>
<name>A0A164Z380_9AGAM</name>
<dbReference type="InterPro" id="IPR012270">
    <property type="entry name" value="CCR4-NOT_su3/5"/>
</dbReference>
<dbReference type="GO" id="GO:0030015">
    <property type="term" value="C:CCR4-NOT core complex"/>
    <property type="evidence" value="ECO:0007669"/>
    <property type="project" value="InterPro"/>
</dbReference>
<dbReference type="InterPro" id="IPR040168">
    <property type="entry name" value="Not2/3/5"/>
</dbReference>
<feature type="domain" description="CCR4-Not complex component Not N-terminal" evidence="10">
    <location>
        <begin position="3"/>
        <end position="231"/>
    </location>
</feature>
<gene>
    <name evidence="11" type="ORF">SISNIDRAFT_422733</name>
</gene>
<dbReference type="Pfam" id="PF04065">
    <property type="entry name" value="Not3"/>
    <property type="match status" value="1"/>
</dbReference>
<dbReference type="AlphaFoldDB" id="A0A164Z380"/>
<feature type="non-terminal residue" evidence="11">
    <location>
        <position position="549"/>
    </location>
</feature>
<keyword evidence="6" id="KW-0805">Transcription regulation</keyword>
<comment type="similarity">
    <text evidence="3">Belongs to the CNOT2/3/5 family.</text>
</comment>